<evidence type="ECO:0000256" key="5">
    <source>
        <dbReference type="ARBA" id="ARBA00039155"/>
    </source>
</evidence>
<evidence type="ECO:0000256" key="2">
    <source>
        <dbReference type="ARBA" id="ARBA00022487"/>
    </source>
</evidence>
<organism evidence="7 8">
    <name type="scientific">Pseudolycoriella hygida</name>
    <dbReference type="NCBI Taxonomy" id="35572"/>
    <lineage>
        <taxon>Eukaryota</taxon>
        <taxon>Metazoa</taxon>
        <taxon>Ecdysozoa</taxon>
        <taxon>Arthropoda</taxon>
        <taxon>Hexapoda</taxon>
        <taxon>Insecta</taxon>
        <taxon>Pterygota</taxon>
        <taxon>Neoptera</taxon>
        <taxon>Endopterygota</taxon>
        <taxon>Diptera</taxon>
        <taxon>Nematocera</taxon>
        <taxon>Sciaroidea</taxon>
        <taxon>Sciaridae</taxon>
        <taxon>Pseudolycoriella</taxon>
    </lineage>
</organism>
<keyword evidence="3" id="KW-0378">Hydrolase</keyword>
<dbReference type="PANTHER" id="PTHR43142">
    <property type="entry name" value="CARBOXYLIC ESTER HYDROLASE"/>
    <property type="match status" value="1"/>
</dbReference>
<keyword evidence="4" id="KW-0325">Glycoprotein</keyword>
<dbReference type="EC" id="3.1.1.1" evidence="5"/>
<evidence type="ECO:0000256" key="3">
    <source>
        <dbReference type="ARBA" id="ARBA00022801"/>
    </source>
</evidence>
<name>A0A9Q0RXC3_9DIPT</name>
<dbReference type="PANTHER" id="PTHR43142:SF1">
    <property type="entry name" value="CARBOXYLIC ESTER HYDROLASE"/>
    <property type="match status" value="1"/>
</dbReference>
<comment type="caution">
    <text evidence="7">The sequence shown here is derived from an EMBL/GenBank/DDBJ whole genome shotgun (WGS) entry which is preliminary data.</text>
</comment>
<gene>
    <name evidence="7" type="primary">B1_11</name>
    <name evidence="7" type="ORF">Bhyg_14583</name>
</gene>
<comment type="similarity">
    <text evidence="1">Belongs to the type-B carboxylesterase/lipase family.</text>
</comment>
<reference evidence="7" key="1">
    <citation type="submission" date="2022-07" db="EMBL/GenBank/DDBJ databases">
        <authorList>
            <person name="Trinca V."/>
            <person name="Uliana J.V.C."/>
            <person name="Torres T.T."/>
            <person name="Ward R.J."/>
            <person name="Monesi N."/>
        </authorList>
    </citation>
    <scope>NUCLEOTIDE SEQUENCE</scope>
    <source>
        <strain evidence="7">HSMRA1968</strain>
        <tissue evidence="7">Whole embryos</tissue>
    </source>
</reference>
<proteinExistence type="inferred from homology"/>
<keyword evidence="2" id="KW-0719">Serine esterase</keyword>
<dbReference type="GO" id="GO:0106435">
    <property type="term" value="F:carboxylesterase activity"/>
    <property type="evidence" value="ECO:0007669"/>
    <property type="project" value="UniProtKB-EC"/>
</dbReference>
<sequence length="540" mass="60631">MESNYIVQTEYGKVRGFLHSIPRDSLCCATNWQIKIQGLMYETIDIVHCNSISQLQSPLKPKPWGEEIIDAEKEQSPCAAKNSLTKTFIGSDDCLYLNIFTKNLNPEKLYGVMVYIHGGGHSSGSSTLDSYSPDYLLTTDVVIVTFNYRLGPLGFLTLKDETLNVPGNAGLKDQQLAMQFVKDNIQHFGGDPNNCTLFGHSSGATCVSLHCIVESSRGLFNKAIIMSGSPVASESLRTDDNFALKLAKKLGFDGENESDVLAFLEEANVLSMAEAQFSLIESDGSLYPPMPFGPCIEPYRSKDSFMLNAPIDLLKSAWSNSIDLMIGGTSSEGLCIQSQFDQNYESIIPSEIKTTVNDEKLKDFATRLKDFYSSLSSTDLEAYETFNGDQVRWMAMQRFIHSRQNIHNAGRTFFYRFSLDSPTQNHYRIRWFGPEKRGVAHADELCYIWKNGRGDVPHCDSIEFISIKRFTSVLTSFAITGDPNSNALDFETYSIVWEPVNTPPYKGLIIDKTLEFNVLEQSERLKLLESLYEESSVRLF</sequence>
<dbReference type="Pfam" id="PF00135">
    <property type="entry name" value="COesterase"/>
    <property type="match status" value="1"/>
</dbReference>
<evidence type="ECO:0000313" key="7">
    <source>
        <dbReference type="EMBL" id="KAJ6635997.1"/>
    </source>
</evidence>
<dbReference type="Gene3D" id="3.40.50.1820">
    <property type="entry name" value="alpha/beta hydrolase"/>
    <property type="match status" value="1"/>
</dbReference>
<protein>
    <recommendedName>
        <fullName evidence="5">carboxylesterase</fullName>
        <ecNumber evidence="5">3.1.1.1</ecNumber>
    </recommendedName>
</protein>
<feature type="domain" description="Carboxylesterase type B" evidence="6">
    <location>
        <begin position="56"/>
        <end position="514"/>
    </location>
</feature>
<evidence type="ECO:0000256" key="4">
    <source>
        <dbReference type="ARBA" id="ARBA00023180"/>
    </source>
</evidence>
<dbReference type="OrthoDB" id="19653at2759"/>
<dbReference type="AlphaFoldDB" id="A0A9Q0RXC3"/>
<dbReference type="EMBL" id="WJQU01000004">
    <property type="protein sequence ID" value="KAJ6635997.1"/>
    <property type="molecule type" value="Genomic_DNA"/>
</dbReference>
<dbReference type="InterPro" id="IPR002018">
    <property type="entry name" value="CarbesteraseB"/>
</dbReference>
<evidence type="ECO:0000256" key="1">
    <source>
        <dbReference type="ARBA" id="ARBA00005964"/>
    </source>
</evidence>
<dbReference type="SUPFAM" id="SSF53474">
    <property type="entry name" value="alpha/beta-Hydrolases"/>
    <property type="match status" value="1"/>
</dbReference>
<dbReference type="Proteomes" id="UP001151699">
    <property type="component" value="Chromosome C"/>
</dbReference>
<keyword evidence="8" id="KW-1185">Reference proteome</keyword>
<dbReference type="InterPro" id="IPR029058">
    <property type="entry name" value="AB_hydrolase_fold"/>
</dbReference>
<evidence type="ECO:0000313" key="8">
    <source>
        <dbReference type="Proteomes" id="UP001151699"/>
    </source>
</evidence>
<accession>A0A9Q0RXC3</accession>
<evidence type="ECO:0000259" key="6">
    <source>
        <dbReference type="Pfam" id="PF00135"/>
    </source>
</evidence>